<name>A0A553IH49_ACHLA</name>
<dbReference type="Pfam" id="PF13619">
    <property type="entry name" value="KTSC"/>
    <property type="match status" value="1"/>
</dbReference>
<organism evidence="2 3">
    <name type="scientific">Acholeplasma laidlawii</name>
    <dbReference type="NCBI Taxonomy" id="2148"/>
    <lineage>
        <taxon>Bacteria</taxon>
        <taxon>Bacillati</taxon>
        <taxon>Mycoplasmatota</taxon>
        <taxon>Mollicutes</taxon>
        <taxon>Acholeplasmatales</taxon>
        <taxon>Acholeplasmataceae</taxon>
        <taxon>Acholeplasma</taxon>
    </lineage>
</organism>
<evidence type="ECO:0000259" key="1">
    <source>
        <dbReference type="Pfam" id="PF13619"/>
    </source>
</evidence>
<protein>
    <submittedName>
        <fullName evidence="2">KTSC domain-containing protein</fullName>
    </submittedName>
</protein>
<evidence type="ECO:0000313" key="3">
    <source>
        <dbReference type="Proteomes" id="UP000315938"/>
    </source>
</evidence>
<dbReference type="RefSeq" id="WP_012242994.1">
    <property type="nucleotide sequence ID" value="NZ_JACAOE010000001.1"/>
</dbReference>
<sequence length="70" mass="8172">MNMKYVQSSHIDSVGYDSDTGLLVFEFKDGSVYEYLEVPEYVHQELLSADSIGRYAHQNIYNTYRSNKVR</sequence>
<evidence type="ECO:0000313" key="2">
    <source>
        <dbReference type="EMBL" id="TRX99521.1"/>
    </source>
</evidence>
<comment type="caution">
    <text evidence="2">The sequence shown here is derived from an EMBL/GenBank/DDBJ whole genome shotgun (WGS) entry which is preliminary data.</text>
</comment>
<dbReference type="EMBL" id="VKID01000001">
    <property type="protein sequence ID" value="TRX99521.1"/>
    <property type="molecule type" value="Genomic_DNA"/>
</dbReference>
<reference evidence="2 3" key="1">
    <citation type="submission" date="2019-07" db="EMBL/GenBank/DDBJ databases">
        <title>Genome sequence of Acholeplasma laidlawii strain with increased resistance to erythromycin.</title>
        <authorList>
            <person name="Medvedeva E.S."/>
            <person name="Baranova N.B."/>
            <person name="Siniagina M.N."/>
            <person name="Mouzykantov A."/>
            <person name="Chernova O.A."/>
            <person name="Chernov V.M."/>
        </authorList>
    </citation>
    <scope>NUCLEOTIDE SEQUENCE [LARGE SCALE GENOMIC DNA]</scope>
    <source>
        <strain evidence="2 3">PG8REry</strain>
    </source>
</reference>
<dbReference type="InterPro" id="IPR025309">
    <property type="entry name" value="KTSC_dom"/>
</dbReference>
<dbReference type="GeneID" id="41339199"/>
<gene>
    <name evidence="2" type="ORF">FNV44_00335</name>
</gene>
<feature type="domain" description="KTSC" evidence="1">
    <location>
        <begin position="7"/>
        <end position="64"/>
    </location>
</feature>
<accession>A0A553IH49</accession>
<proteinExistence type="predicted"/>
<dbReference type="Proteomes" id="UP000315938">
    <property type="component" value="Unassembled WGS sequence"/>
</dbReference>
<dbReference type="AlphaFoldDB" id="A0A553IH49"/>